<comment type="caution">
    <text evidence="3">The sequence shown here is derived from an EMBL/GenBank/DDBJ whole genome shotgun (WGS) entry which is preliminary data.</text>
</comment>
<dbReference type="InterPro" id="IPR052732">
    <property type="entry name" value="Cell-binding_unc_protein"/>
</dbReference>
<dbReference type="Gene3D" id="3.30.470.30">
    <property type="entry name" value="DNA ligase/mRNA capping enzyme"/>
    <property type="match status" value="1"/>
</dbReference>
<evidence type="ECO:0000259" key="2">
    <source>
        <dbReference type="Pfam" id="PF09414"/>
    </source>
</evidence>
<reference evidence="3 4" key="1">
    <citation type="submission" date="2023-07" db="EMBL/GenBank/DDBJ databases">
        <title>Sequencing the genomes of 1000 actinobacteria strains.</title>
        <authorList>
            <person name="Klenk H.-P."/>
        </authorList>
    </citation>
    <scope>NUCLEOTIDE SEQUENCE [LARGE SCALE GENOMIC DNA]</scope>
    <source>
        <strain evidence="3 4">DSM 44388</strain>
    </source>
</reference>
<proteinExistence type="predicted"/>
<accession>A0ABT9PDI9</accession>
<keyword evidence="4" id="KW-1185">Reference proteome</keyword>
<evidence type="ECO:0000256" key="1">
    <source>
        <dbReference type="SAM" id="MobiDB-lite"/>
    </source>
</evidence>
<dbReference type="EMBL" id="JAUSQZ010000001">
    <property type="protein sequence ID" value="MDP9830459.1"/>
    <property type="molecule type" value="Genomic_DNA"/>
</dbReference>
<organism evidence="3 4">
    <name type="scientific">Kineosporia succinea</name>
    <dbReference type="NCBI Taxonomy" id="84632"/>
    <lineage>
        <taxon>Bacteria</taxon>
        <taxon>Bacillati</taxon>
        <taxon>Actinomycetota</taxon>
        <taxon>Actinomycetes</taxon>
        <taxon>Kineosporiales</taxon>
        <taxon>Kineosporiaceae</taxon>
        <taxon>Kineosporia</taxon>
    </lineage>
</organism>
<dbReference type="Proteomes" id="UP001235712">
    <property type="component" value="Unassembled WGS sequence"/>
</dbReference>
<protein>
    <recommendedName>
        <fullName evidence="2">RNA ligase domain-containing protein</fullName>
    </recommendedName>
</protein>
<evidence type="ECO:0000313" key="3">
    <source>
        <dbReference type="EMBL" id="MDP9830459.1"/>
    </source>
</evidence>
<feature type="compositionally biased region" description="Basic residues" evidence="1">
    <location>
        <begin position="1"/>
        <end position="11"/>
    </location>
</feature>
<dbReference type="SUPFAM" id="SSF56091">
    <property type="entry name" value="DNA ligase/mRNA capping enzyme, catalytic domain"/>
    <property type="match status" value="1"/>
</dbReference>
<gene>
    <name evidence="3" type="ORF">J2S57_006208</name>
</gene>
<sequence>MERVKYPRTRHLPGSPGASADDEHLADLGVLRAGEVVLTEKMDGENTTIGPGYVHARSVDSPAHPSRTWVKALAARLAGELPDGMRVCGENLYARHSVGYDDLASYFLVFGVWLGDECLDWDATREWAGLLGLECVPELYRGPFPADGVPGLRRRWQEGHHRAVSEGFVVRTAGAFGRRGFGTHVAKWVRAGHVRTGTHWMSSEVTPNQLLT</sequence>
<feature type="domain" description="RNA ligase" evidence="2">
    <location>
        <begin position="35"/>
        <end position="189"/>
    </location>
</feature>
<dbReference type="Pfam" id="PF09414">
    <property type="entry name" value="RNA_ligase"/>
    <property type="match status" value="1"/>
</dbReference>
<dbReference type="PANTHER" id="PTHR43883">
    <property type="entry name" value="SLR0207 PROTEIN"/>
    <property type="match status" value="1"/>
</dbReference>
<feature type="region of interest" description="Disordered" evidence="1">
    <location>
        <begin position="1"/>
        <end position="23"/>
    </location>
</feature>
<evidence type="ECO:0000313" key="4">
    <source>
        <dbReference type="Proteomes" id="UP001235712"/>
    </source>
</evidence>
<dbReference type="InterPro" id="IPR021122">
    <property type="entry name" value="RNA_ligase_dom_REL/Rnl2"/>
</dbReference>
<dbReference type="RefSeq" id="WP_307249529.1">
    <property type="nucleotide sequence ID" value="NZ_JAUSQZ010000001.1"/>
</dbReference>
<name>A0ABT9PDI9_9ACTN</name>
<dbReference type="PANTHER" id="PTHR43883:SF1">
    <property type="entry name" value="GLUCONOKINASE"/>
    <property type="match status" value="1"/>
</dbReference>